<reference evidence="1 2" key="1">
    <citation type="submission" date="2013-12" db="EMBL/GenBank/DDBJ databases">
        <authorList>
            <person name="Formusa P.A."/>
            <person name="Habash M."/>
            <person name="Lee H."/>
            <person name="Trevors J.T."/>
        </authorList>
    </citation>
    <scope>NUCLEOTIDE SEQUENCE [LARGE SCALE GENOMIC DNA]</scope>
    <source>
        <strain evidence="1 2">PD30</strain>
    </source>
</reference>
<name>A0A059KUY2_9PSED</name>
<protein>
    <submittedName>
        <fullName evidence="1">Cro/Cl family transcriptional regulator</fullName>
    </submittedName>
</protein>
<gene>
    <name evidence="1" type="ORF">V466_27935</name>
</gene>
<proteinExistence type="predicted"/>
<evidence type="ECO:0000313" key="2">
    <source>
        <dbReference type="Proteomes" id="UP000026739"/>
    </source>
</evidence>
<dbReference type="RefSeq" id="WP_033061555.1">
    <property type="nucleotide sequence ID" value="NZ_AZQQ01000108.1"/>
</dbReference>
<dbReference type="eggNOG" id="COG4197">
    <property type="taxonomic scope" value="Bacteria"/>
</dbReference>
<dbReference type="AlphaFoldDB" id="A0A059KUY2"/>
<organism evidence="1 2">
    <name type="scientific">Pseudomonas mandelii PD30</name>
    <dbReference type="NCBI Taxonomy" id="1419583"/>
    <lineage>
        <taxon>Bacteria</taxon>
        <taxon>Pseudomonadati</taxon>
        <taxon>Pseudomonadota</taxon>
        <taxon>Gammaproteobacteria</taxon>
        <taxon>Pseudomonadales</taxon>
        <taxon>Pseudomonadaceae</taxon>
        <taxon>Pseudomonas</taxon>
    </lineage>
</organism>
<accession>A0A059KUY2</accession>
<dbReference type="Gene3D" id="1.10.260.40">
    <property type="entry name" value="lambda repressor-like DNA-binding domains"/>
    <property type="match status" value="1"/>
</dbReference>
<dbReference type="Pfam" id="PF14549">
    <property type="entry name" value="P22_Cro"/>
    <property type="match status" value="1"/>
</dbReference>
<dbReference type="SUPFAM" id="SSF47413">
    <property type="entry name" value="lambda repressor-like DNA-binding domains"/>
    <property type="match status" value="1"/>
</dbReference>
<dbReference type="Proteomes" id="UP000026739">
    <property type="component" value="Unassembled WGS sequence"/>
</dbReference>
<comment type="caution">
    <text evidence="1">The sequence shown here is derived from an EMBL/GenBank/DDBJ whole genome shotgun (WGS) entry which is preliminary data.</text>
</comment>
<dbReference type="EMBL" id="AZQQ01000108">
    <property type="protein sequence ID" value="KDD65554.1"/>
    <property type="molecule type" value="Genomic_DNA"/>
</dbReference>
<evidence type="ECO:0000313" key="1">
    <source>
        <dbReference type="EMBL" id="KDD65554.1"/>
    </source>
</evidence>
<sequence length="59" mass="6599">MNRADAIKHFKGITPLAKALGITYEAVRQWGEEIPELRQYQLELVTNGELKAGKKQSAS</sequence>
<dbReference type="GO" id="GO:0003677">
    <property type="term" value="F:DNA binding"/>
    <property type="evidence" value="ECO:0007669"/>
    <property type="project" value="InterPro"/>
</dbReference>
<dbReference type="InterPro" id="IPR010982">
    <property type="entry name" value="Lambda_DNA-bd_dom_sf"/>
</dbReference>